<dbReference type="Gene3D" id="1.10.3130.20">
    <property type="entry name" value="Phycobilisome linker domain"/>
    <property type="match status" value="1"/>
</dbReference>
<feature type="domain" description="DUF4214" evidence="2">
    <location>
        <begin position="188"/>
        <end position="233"/>
    </location>
</feature>
<sequence>MATLKLYQPIDMNALQAWDGTFPIVDAGHIQATDGVRTQDYFGSFQFSNGEVSGGVLTSTVAYQNGAYYEVSGLNLDAGVMAEYIGNFDINGALTEILKGDDTLIGSAGNDVLKGGAGNNAFDGGAGIDTVYYNGGKHDVSIPSSGNTYTVSHDGGTDTLNNIERIDFGPGSVLALDVKAGENAGSAYRLYQAAFDRKPDTSGLKYWINELDTGANLQQIAQGFVDSAEFKTLNPSNDATSIINNLYQHVLHRDADEAGAQYWKSAMAEGMSTHEVLVSFSESQENISNTAAALNSGLWLV</sequence>
<dbReference type="Pfam" id="PF00353">
    <property type="entry name" value="HemolysinCabind"/>
    <property type="match status" value="1"/>
</dbReference>
<dbReference type="InterPro" id="IPR025282">
    <property type="entry name" value="DUF4214"/>
</dbReference>
<dbReference type="RefSeq" id="WP_073171779.1">
    <property type="nucleotide sequence ID" value="NZ_FRDA01000019.1"/>
</dbReference>
<evidence type="ECO:0000256" key="1">
    <source>
        <dbReference type="ARBA" id="ARBA00022837"/>
    </source>
</evidence>
<reference evidence="3 4" key="1">
    <citation type="submission" date="2016-11" db="EMBL/GenBank/DDBJ databases">
        <authorList>
            <person name="Jaros S."/>
            <person name="Januszkiewicz K."/>
            <person name="Wedrychowicz H."/>
        </authorList>
    </citation>
    <scope>NUCLEOTIDE SEQUENCE [LARGE SCALE GENOMIC DNA]</scope>
    <source>
        <strain evidence="3 4">LMG 26898</strain>
    </source>
</reference>
<feature type="domain" description="DUF4214" evidence="2">
    <location>
        <begin position="242"/>
        <end position="288"/>
    </location>
</feature>
<organism evidence="3 4">
    <name type="scientific">Pseudomonas asturiensis</name>
    <dbReference type="NCBI Taxonomy" id="1190415"/>
    <lineage>
        <taxon>Bacteria</taxon>
        <taxon>Pseudomonadati</taxon>
        <taxon>Pseudomonadota</taxon>
        <taxon>Gammaproteobacteria</taxon>
        <taxon>Pseudomonadales</taxon>
        <taxon>Pseudomonadaceae</taxon>
        <taxon>Pseudomonas</taxon>
    </lineage>
</organism>
<accession>A0A1M7Q765</accession>
<name>A0A1M7Q765_9PSED</name>
<dbReference type="OrthoDB" id="6734599at2"/>
<dbReference type="InterPro" id="IPR038255">
    <property type="entry name" value="PBS_linker_sf"/>
</dbReference>
<gene>
    <name evidence="3" type="ORF">SAMN05216593_11946</name>
</gene>
<proteinExistence type="predicted"/>
<dbReference type="Proteomes" id="UP000183983">
    <property type="component" value="Unassembled WGS sequence"/>
</dbReference>
<dbReference type="Pfam" id="PF13946">
    <property type="entry name" value="DUF4214"/>
    <property type="match status" value="2"/>
</dbReference>
<dbReference type="SUPFAM" id="SSF51120">
    <property type="entry name" value="beta-Roll"/>
    <property type="match status" value="1"/>
</dbReference>
<dbReference type="InterPro" id="IPR011049">
    <property type="entry name" value="Serralysin-like_metalloprot_C"/>
</dbReference>
<evidence type="ECO:0000313" key="4">
    <source>
        <dbReference type="Proteomes" id="UP000183983"/>
    </source>
</evidence>
<dbReference type="AlphaFoldDB" id="A0A1M7Q765"/>
<evidence type="ECO:0000259" key="2">
    <source>
        <dbReference type="Pfam" id="PF13946"/>
    </source>
</evidence>
<protein>
    <recommendedName>
        <fullName evidence="2">DUF4214 domain-containing protein</fullName>
    </recommendedName>
</protein>
<dbReference type="GO" id="GO:0005509">
    <property type="term" value="F:calcium ion binding"/>
    <property type="evidence" value="ECO:0007669"/>
    <property type="project" value="InterPro"/>
</dbReference>
<dbReference type="EMBL" id="FRDA01000019">
    <property type="protein sequence ID" value="SHN26400.1"/>
    <property type="molecule type" value="Genomic_DNA"/>
</dbReference>
<dbReference type="InterPro" id="IPR001343">
    <property type="entry name" value="Hemolysn_Ca-bd"/>
</dbReference>
<dbReference type="STRING" id="1190415.SAMN05216593_11946"/>
<dbReference type="PRINTS" id="PR00313">
    <property type="entry name" value="CABNDNGRPT"/>
</dbReference>
<evidence type="ECO:0000313" key="3">
    <source>
        <dbReference type="EMBL" id="SHN26400.1"/>
    </source>
</evidence>
<keyword evidence="1" id="KW-0106">Calcium</keyword>